<dbReference type="Proteomes" id="UP001430848">
    <property type="component" value="Unassembled WGS sequence"/>
</dbReference>
<keyword evidence="3" id="KW-1185">Reference proteome</keyword>
<accession>A0ABR1PBV3</accession>
<sequence>MLQVLDKADIRFKLEDQDDWLDQSKTRLILQVSRSIDVTDTSGKRYTIIRPHPLAENKLQACRQWKAFLARVSLRLMGVDAVQRFLVDPDPRWTLYDATPKPQPVGSQTPLDDFDWGYDADPSQDLEDYLAKLRH</sequence>
<organism evidence="2 3">
    <name type="scientific">Diaporthe eres</name>
    <name type="common">Phomopsis oblonga</name>
    <dbReference type="NCBI Taxonomy" id="83184"/>
    <lineage>
        <taxon>Eukaryota</taxon>
        <taxon>Fungi</taxon>
        <taxon>Dikarya</taxon>
        <taxon>Ascomycota</taxon>
        <taxon>Pezizomycotina</taxon>
        <taxon>Sordariomycetes</taxon>
        <taxon>Sordariomycetidae</taxon>
        <taxon>Diaporthales</taxon>
        <taxon>Diaporthaceae</taxon>
        <taxon>Diaporthe</taxon>
        <taxon>Diaporthe eres species complex</taxon>
    </lineage>
</organism>
<proteinExistence type="predicted"/>
<protein>
    <submittedName>
        <fullName evidence="2">Uncharacterized protein</fullName>
    </submittedName>
</protein>
<dbReference type="EMBL" id="JAKNSF020000020">
    <property type="protein sequence ID" value="KAK7732329.1"/>
    <property type="molecule type" value="Genomic_DNA"/>
</dbReference>
<name>A0ABR1PBV3_DIAER</name>
<evidence type="ECO:0000313" key="3">
    <source>
        <dbReference type="Proteomes" id="UP001430848"/>
    </source>
</evidence>
<evidence type="ECO:0000313" key="2">
    <source>
        <dbReference type="EMBL" id="KAK7732329.1"/>
    </source>
</evidence>
<evidence type="ECO:0000256" key="1">
    <source>
        <dbReference type="SAM" id="MobiDB-lite"/>
    </source>
</evidence>
<reference evidence="2 3" key="1">
    <citation type="submission" date="2024-02" db="EMBL/GenBank/DDBJ databases">
        <title>De novo assembly and annotation of 12 fungi associated with fruit tree decline syndrome in Ontario, Canada.</title>
        <authorList>
            <person name="Sulman M."/>
            <person name="Ellouze W."/>
            <person name="Ilyukhin E."/>
        </authorList>
    </citation>
    <scope>NUCLEOTIDE SEQUENCE [LARGE SCALE GENOMIC DNA]</scope>
    <source>
        <strain evidence="2 3">M169</strain>
    </source>
</reference>
<feature type="region of interest" description="Disordered" evidence="1">
    <location>
        <begin position="95"/>
        <end position="120"/>
    </location>
</feature>
<gene>
    <name evidence="2" type="ORF">SLS63_005007</name>
</gene>
<comment type="caution">
    <text evidence="2">The sequence shown here is derived from an EMBL/GenBank/DDBJ whole genome shotgun (WGS) entry which is preliminary data.</text>
</comment>